<dbReference type="EMBL" id="AQHN01000056">
    <property type="protein sequence ID" value="ENN87545.1"/>
    <property type="molecule type" value="Genomic_DNA"/>
</dbReference>
<dbReference type="CDD" id="cd01983">
    <property type="entry name" value="SIMIBI"/>
    <property type="match status" value="1"/>
</dbReference>
<dbReference type="Proteomes" id="UP000012429">
    <property type="component" value="Unassembled WGS sequence"/>
</dbReference>
<dbReference type="Pfam" id="PF13289">
    <property type="entry name" value="SIR2_2"/>
    <property type="match status" value="1"/>
</dbReference>
<accession>N6V102</accession>
<dbReference type="Pfam" id="PF25199">
    <property type="entry name" value="nSTAND_NTPase5"/>
    <property type="match status" value="1"/>
</dbReference>
<dbReference type="STRING" id="363754.RHSP_44368"/>
<dbReference type="PROSITE" id="PS50165">
    <property type="entry name" value="UVRC"/>
    <property type="match status" value="1"/>
</dbReference>
<name>N6V102_9HYPH</name>
<organism evidence="2 3">
    <name type="scientific">Rhizobium freirei PRF 81</name>
    <dbReference type="NCBI Taxonomy" id="363754"/>
    <lineage>
        <taxon>Bacteria</taxon>
        <taxon>Pseudomonadati</taxon>
        <taxon>Pseudomonadota</taxon>
        <taxon>Alphaproteobacteria</taxon>
        <taxon>Hyphomicrobiales</taxon>
        <taxon>Rhizobiaceae</taxon>
        <taxon>Rhizobium/Agrobacterium group</taxon>
        <taxon>Rhizobium</taxon>
    </lineage>
</organism>
<evidence type="ECO:0000259" key="1">
    <source>
        <dbReference type="PROSITE" id="PS50165"/>
    </source>
</evidence>
<comment type="caution">
    <text evidence="2">The sequence shown here is derived from an EMBL/GenBank/DDBJ whole genome shotgun (WGS) entry which is preliminary data.</text>
</comment>
<dbReference type="AlphaFoldDB" id="N6V102"/>
<keyword evidence="3" id="KW-1185">Reference proteome</keyword>
<dbReference type="RefSeq" id="WP_004117901.1">
    <property type="nucleotide sequence ID" value="NZ_AQHN01000056.1"/>
</dbReference>
<reference evidence="2 3" key="1">
    <citation type="journal article" date="2012" name="BMC Genomics">
        <title>Genomic basis of broad host range and environmental adaptability of Rhizobium tropici CIAT 899 and Rhizobium sp. PRF 81 which are used in inoculants for common bean (Phaseolus vulgaris L.).</title>
        <authorList>
            <person name="Ormeno-Orrillo E."/>
            <person name="Menna P."/>
            <person name="Almeida L.G."/>
            <person name="Ollero F.J."/>
            <person name="Nicolas M.F."/>
            <person name="Pains Rodrigues E."/>
            <person name="Shigueyoshi Nakatani A."/>
            <person name="Silva Batista J.S."/>
            <person name="Oliveira Chueire L.M."/>
            <person name="Souza R.C."/>
            <person name="Ribeiro Vasconcelos A.T."/>
            <person name="Megias M."/>
            <person name="Hungria M."/>
            <person name="Martinez-Romero E."/>
        </authorList>
    </citation>
    <scope>NUCLEOTIDE SEQUENCE [LARGE SCALE GENOMIC DNA]</scope>
    <source>
        <strain evidence="2 3">PRF 81</strain>
    </source>
</reference>
<gene>
    <name evidence="2" type="ORF">RHSP_44368</name>
</gene>
<feature type="domain" description="UvrC family homology region profile" evidence="1">
    <location>
        <begin position="402"/>
        <end position="515"/>
    </location>
</feature>
<evidence type="ECO:0000313" key="2">
    <source>
        <dbReference type="EMBL" id="ENN87545.1"/>
    </source>
</evidence>
<dbReference type="InterPro" id="IPR001162">
    <property type="entry name" value="UvrC_RNase_H_dom"/>
</dbReference>
<dbReference type="InterPro" id="IPR057574">
    <property type="entry name" value="nSTAND_NTPase5_dom"/>
</dbReference>
<proteinExistence type="predicted"/>
<sequence>MTFKNITSSQHDAFISSLAAGQYNLLLGAGASMDSRNAFGLLPSGESFKEELCGVTGAASKHSLQRVFSLLREDQIEPHVTKRFSECHPGPTPKLLSHFIWKRLFTWNIDDVIENEYTSSVKKQRLISIHYKDEFREASNLSELMVIHLHGYVQAPEKGYVFSREHYIQQVQTINPWMSVLSTFIKSEPMVISGTSLDEPDLDYYLSYRSELTSRDDRGPSILVTKEDDAITADLCRRHNLLHFRGWTSEFLEYCKAKLPHPPTPEELIPNEFQALMPTGITRSASIAFHSDFELIPGSASPSTNSRFQYGHLPTWQDLAGNLDIARSTGADLVVQIEQMLQDATSPAKLLLLAERAGAGKTTVIRRAAFELAKRGIKTFVCSALSRIDRTTSEVLNAIEGPIVVLVDNFADQAAAIAETLGRVNRSDVVVLAAERSYRSNYLQTVLHDTNLTVSDSLTLSEIDAERLIDKYFETGNLGDHDILKHRKNYAKRLSKDPIAVACCRILNDFKPLERIVDDIIGDASEDEFDRYLCTALAQHCFMGGLRYEILLGAAERKGIRKQFDSQNPLPLAYSDRDRDYVVPENSTFAENVLERAISNFRPSLLRTFISLANELQPFVSRATIKRRTPEARLAGRLFDYDDISGKLLGNAAEQFYDATRERWKWNSRYWEQVALLNLANYQRNSEDDDAIEHLDQAVQHARHAVAIELHPFGLTTLGKILMTQMLVPGYSMTASFNEAFDRLAKAIEKEALWSRRAIQPFLALFRGTDRYLEHGGSLDAQQRDALRSHLTTADYRFSKENEVVEIVASLRRRVKL</sequence>
<dbReference type="PATRIC" id="fig|363754.4.peg.2930"/>
<dbReference type="GO" id="GO:0009381">
    <property type="term" value="F:excinuclease ABC activity"/>
    <property type="evidence" value="ECO:0007669"/>
    <property type="project" value="InterPro"/>
</dbReference>
<protein>
    <recommendedName>
        <fullName evidence="1">UvrC family homology region profile domain-containing protein</fullName>
    </recommendedName>
</protein>
<evidence type="ECO:0000313" key="3">
    <source>
        <dbReference type="Proteomes" id="UP000012429"/>
    </source>
</evidence>
<dbReference type="OrthoDB" id="7605104at2"/>